<dbReference type="InterPro" id="IPR005336">
    <property type="entry name" value="MPC"/>
</dbReference>
<dbReference type="GO" id="GO:0006850">
    <property type="term" value="P:pyruvate import into mitochondria"/>
    <property type="evidence" value="ECO:0007669"/>
    <property type="project" value="InterPro"/>
</dbReference>
<dbReference type="RefSeq" id="XP_044559673.1">
    <property type="nucleotide sequence ID" value="XM_044709268.1"/>
</dbReference>
<evidence type="ECO:0000256" key="8">
    <source>
        <dbReference type="ARBA" id="ARBA00023136"/>
    </source>
</evidence>
<protein>
    <recommendedName>
        <fullName evidence="9">Mitochondrial pyruvate carrier</fullName>
    </recommendedName>
</protein>
<dbReference type="VEuPathDB" id="AmoebaDB:FDP41_005713"/>
<evidence type="ECO:0000256" key="2">
    <source>
        <dbReference type="ARBA" id="ARBA00006416"/>
    </source>
</evidence>
<evidence type="ECO:0000256" key="7">
    <source>
        <dbReference type="ARBA" id="ARBA00023128"/>
    </source>
</evidence>
<gene>
    <name evidence="10" type="ORF">FDP41_005713</name>
</gene>
<dbReference type="VEuPathDB" id="AmoebaDB:NF0083700"/>
<comment type="subcellular location">
    <subcellularLocation>
        <location evidence="1 9">Mitochondrion inner membrane</location>
        <topology evidence="1 9">Multi-pass membrane protein</topology>
    </subcellularLocation>
</comment>
<dbReference type="GeneID" id="68112931"/>
<evidence type="ECO:0000256" key="5">
    <source>
        <dbReference type="ARBA" id="ARBA00022792"/>
    </source>
</evidence>
<evidence type="ECO:0000256" key="3">
    <source>
        <dbReference type="ARBA" id="ARBA00022448"/>
    </source>
</evidence>
<keyword evidence="8" id="KW-0472">Membrane</keyword>
<evidence type="ECO:0000256" key="1">
    <source>
        <dbReference type="ARBA" id="ARBA00004448"/>
    </source>
</evidence>
<name>A0A6A5BLS2_NAEFO</name>
<keyword evidence="3 9" id="KW-0813">Transport</keyword>
<keyword evidence="6" id="KW-1133">Transmembrane helix</keyword>
<dbReference type="OMA" id="LMACHCT"/>
<keyword evidence="5 9" id="KW-0999">Mitochondrion inner membrane</keyword>
<evidence type="ECO:0000256" key="9">
    <source>
        <dbReference type="RuleBase" id="RU363100"/>
    </source>
</evidence>
<sequence length="114" mass="13116">MSNRFTATFKKLWDSPIGLKTTHFWGPVANWGIALAGLADYKRPPEKVSGPMTVALCAYSAVFMRFAWMVKPRNMLLLYCHVVNESVQIYHLTRKIHYEFTKPKTQVPQTPTQN</sequence>
<dbReference type="VEuPathDB" id="AmoebaDB:NfTy_045740"/>
<comment type="similarity">
    <text evidence="2 9">Belongs to the mitochondrial pyruvate carrier (MPC) (TC 2.A.105) family.</text>
</comment>
<keyword evidence="7 9" id="KW-0496">Mitochondrion</keyword>
<dbReference type="AlphaFoldDB" id="A0A6A5BLS2"/>
<proteinExistence type="inferred from homology"/>
<keyword evidence="4" id="KW-0812">Transmembrane</keyword>
<evidence type="ECO:0000313" key="11">
    <source>
        <dbReference type="Proteomes" id="UP000444721"/>
    </source>
</evidence>
<keyword evidence="11" id="KW-1185">Reference proteome</keyword>
<dbReference type="Pfam" id="PF03650">
    <property type="entry name" value="MPC"/>
    <property type="match status" value="1"/>
</dbReference>
<dbReference type="PANTHER" id="PTHR14154">
    <property type="entry name" value="UPF0041 BRAIN PROTEIN 44-RELATED"/>
    <property type="match status" value="1"/>
</dbReference>
<dbReference type="Proteomes" id="UP000444721">
    <property type="component" value="Unassembled WGS sequence"/>
</dbReference>
<comment type="caution">
    <text evidence="10">The sequence shown here is derived from an EMBL/GenBank/DDBJ whole genome shotgun (WGS) entry which is preliminary data.</text>
</comment>
<dbReference type="GO" id="GO:0005743">
    <property type="term" value="C:mitochondrial inner membrane"/>
    <property type="evidence" value="ECO:0007669"/>
    <property type="project" value="UniProtKB-SubCell"/>
</dbReference>
<dbReference type="EMBL" id="VFQX01000048">
    <property type="protein sequence ID" value="KAF0974960.1"/>
    <property type="molecule type" value="Genomic_DNA"/>
</dbReference>
<organism evidence="10 11">
    <name type="scientific">Naegleria fowleri</name>
    <name type="common">Brain eating amoeba</name>
    <dbReference type="NCBI Taxonomy" id="5763"/>
    <lineage>
        <taxon>Eukaryota</taxon>
        <taxon>Discoba</taxon>
        <taxon>Heterolobosea</taxon>
        <taxon>Tetramitia</taxon>
        <taxon>Eutetramitia</taxon>
        <taxon>Vahlkampfiidae</taxon>
        <taxon>Naegleria</taxon>
    </lineage>
</organism>
<dbReference type="OrthoDB" id="1697690at2759"/>
<accession>A0A6A5BLS2</accession>
<reference evidence="10 11" key="1">
    <citation type="journal article" date="2019" name="Sci. Rep.">
        <title>Nanopore sequencing improves the draft genome of the human pathogenic amoeba Naegleria fowleri.</title>
        <authorList>
            <person name="Liechti N."/>
            <person name="Schurch N."/>
            <person name="Bruggmann R."/>
            <person name="Wittwer M."/>
        </authorList>
    </citation>
    <scope>NUCLEOTIDE SEQUENCE [LARGE SCALE GENOMIC DNA]</scope>
    <source>
        <strain evidence="10 11">ATCC 30894</strain>
    </source>
</reference>
<comment type="function">
    <text evidence="9">Mediates the uptake of pyruvate into mitochondria.</text>
</comment>
<evidence type="ECO:0000256" key="6">
    <source>
        <dbReference type="ARBA" id="ARBA00022989"/>
    </source>
</evidence>
<evidence type="ECO:0000256" key="4">
    <source>
        <dbReference type="ARBA" id="ARBA00022692"/>
    </source>
</evidence>
<evidence type="ECO:0000313" key="10">
    <source>
        <dbReference type="EMBL" id="KAF0974960.1"/>
    </source>
</evidence>